<evidence type="ECO:0000259" key="2">
    <source>
        <dbReference type="Pfam" id="PF00892"/>
    </source>
</evidence>
<evidence type="ECO:0000256" key="1">
    <source>
        <dbReference type="SAM" id="Phobius"/>
    </source>
</evidence>
<dbReference type="InterPro" id="IPR000620">
    <property type="entry name" value="EamA_dom"/>
</dbReference>
<dbReference type="EMBL" id="VJON01000044">
    <property type="protein sequence ID" value="TSE31648.1"/>
    <property type="molecule type" value="Genomic_DNA"/>
</dbReference>
<sequence>MLSRTQALALAALTLMWGVNWPVMKLSLQELSPLFFRAVTMTGGALWLYAFYRWRGVRLRPRRSEWRSIVTLAIPNMLGWHTLAILVVCVKLCKLVIR</sequence>
<feature type="domain" description="EamA" evidence="2">
    <location>
        <begin position="8"/>
        <end position="81"/>
    </location>
</feature>
<keyword evidence="4" id="KW-1185">Reference proteome</keyword>
<feature type="transmembrane region" description="Helical" evidence="1">
    <location>
        <begin position="73"/>
        <end position="97"/>
    </location>
</feature>
<comment type="caution">
    <text evidence="3">The sequence shown here is derived from an EMBL/GenBank/DDBJ whole genome shotgun (WGS) entry which is preliminary data.</text>
</comment>
<protein>
    <submittedName>
        <fullName evidence="3">EamA-like transporter family protein</fullName>
    </submittedName>
</protein>
<keyword evidence="1" id="KW-0812">Transmembrane</keyword>
<accession>A0A554X742</accession>
<proteinExistence type="predicted"/>
<organism evidence="3 4">
    <name type="scientific">Tepidimonas charontis</name>
    <dbReference type="NCBI Taxonomy" id="2267262"/>
    <lineage>
        <taxon>Bacteria</taxon>
        <taxon>Pseudomonadati</taxon>
        <taxon>Pseudomonadota</taxon>
        <taxon>Betaproteobacteria</taxon>
        <taxon>Burkholderiales</taxon>
        <taxon>Tepidimonas</taxon>
    </lineage>
</organism>
<dbReference type="RefSeq" id="WP_144329117.1">
    <property type="nucleotide sequence ID" value="NZ_VJON01000044.1"/>
</dbReference>
<feature type="transmembrane region" description="Helical" evidence="1">
    <location>
        <begin position="34"/>
        <end position="52"/>
    </location>
</feature>
<dbReference type="AlphaFoldDB" id="A0A554X742"/>
<evidence type="ECO:0000313" key="3">
    <source>
        <dbReference type="EMBL" id="TSE31648.1"/>
    </source>
</evidence>
<dbReference type="Pfam" id="PF00892">
    <property type="entry name" value="EamA"/>
    <property type="match status" value="1"/>
</dbReference>
<name>A0A554X742_9BURK</name>
<dbReference type="GO" id="GO:0016020">
    <property type="term" value="C:membrane"/>
    <property type="evidence" value="ECO:0007669"/>
    <property type="project" value="InterPro"/>
</dbReference>
<gene>
    <name evidence="3" type="ORF">Tchar_02251</name>
</gene>
<reference evidence="3 4" key="1">
    <citation type="submission" date="2019-07" db="EMBL/GenBank/DDBJ databases">
        <title>Tepidimonas charontis SPSP-6 draft genome.</title>
        <authorList>
            <person name="Da Costa M.S."/>
            <person name="Froufe H.J.C."/>
            <person name="Egas C."/>
            <person name="Albuquerque L."/>
        </authorList>
    </citation>
    <scope>NUCLEOTIDE SEQUENCE [LARGE SCALE GENOMIC DNA]</scope>
    <source>
        <strain evidence="3 4">SPSP-6</strain>
    </source>
</reference>
<evidence type="ECO:0000313" key="4">
    <source>
        <dbReference type="Proteomes" id="UP000318294"/>
    </source>
</evidence>
<dbReference type="OrthoDB" id="5298131at2"/>
<keyword evidence="1" id="KW-0472">Membrane</keyword>
<keyword evidence="1" id="KW-1133">Transmembrane helix</keyword>
<dbReference type="Proteomes" id="UP000318294">
    <property type="component" value="Unassembled WGS sequence"/>
</dbReference>